<keyword evidence="5 6" id="KW-0472">Membrane</keyword>
<dbReference type="PANTHER" id="PTHR32322:SF9">
    <property type="entry name" value="AMINO-ACID METABOLITE EFFLUX PUMP-RELATED"/>
    <property type="match status" value="1"/>
</dbReference>
<feature type="transmembrane region" description="Helical" evidence="6">
    <location>
        <begin position="213"/>
        <end position="234"/>
    </location>
</feature>
<dbReference type="InterPro" id="IPR000620">
    <property type="entry name" value="EamA_dom"/>
</dbReference>
<dbReference type="SUPFAM" id="SSF103481">
    <property type="entry name" value="Multidrug resistance efflux transporter EmrE"/>
    <property type="match status" value="2"/>
</dbReference>
<evidence type="ECO:0000256" key="6">
    <source>
        <dbReference type="SAM" id="Phobius"/>
    </source>
</evidence>
<feature type="transmembrane region" description="Helical" evidence="6">
    <location>
        <begin position="86"/>
        <end position="108"/>
    </location>
</feature>
<evidence type="ECO:0000256" key="5">
    <source>
        <dbReference type="ARBA" id="ARBA00023136"/>
    </source>
</evidence>
<feature type="transmembrane region" description="Helical" evidence="6">
    <location>
        <begin position="177"/>
        <end position="198"/>
    </location>
</feature>
<evidence type="ECO:0000256" key="2">
    <source>
        <dbReference type="ARBA" id="ARBA00022475"/>
    </source>
</evidence>
<proteinExistence type="predicted"/>
<dbReference type="InterPro" id="IPR050638">
    <property type="entry name" value="AA-Vitamin_Transporters"/>
</dbReference>
<evidence type="ECO:0000256" key="1">
    <source>
        <dbReference type="ARBA" id="ARBA00004651"/>
    </source>
</evidence>
<feature type="transmembrane region" description="Helical" evidence="6">
    <location>
        <begin position="7"/>
        <end position="27"/>
    </location>
</feature>
<keyword evidence="2" id="KW-1003">Cell membrane</keyword>
<feature type="transmembrane region" description="Helical" evidence="6">
    <location>
        <begin position="58"/>
        <end position="80"/>
    </location>
</feature>
<evidence type="ECO:0000256" key="3">
    <source>
        <dbReference type="ARBA" id="ARBA00022692"/>
    </source>
</evidence>
<dbReference type="EMBL" id="FOGC01000010">
    <property type="protein sequence ID" value="SER04005.1"/>
    <property type="molecule type" value="Genomic_DNA"/>
</dbReference>
<feature type="transmembrane region" description="Helical" evidence="6">
    <location>
        <begin position="33"/>
        <end position="51"/>
    </location>
</feature>
<evidence type="ECO:0000313" key="9">
    <source>
        <dbReference type="Proteomes" id="UP000242515"/>
    </source>
</evidence>
<dbReference type="Pfam" id="PF00892">
    <property type="entry name" value="EamA"/>
    <property type="match status" value="2"/>
</dbReference>
<comment type="subcellular location">
    <subcellularLocation>
        <location evidence="1">Cell membrane</location>
        <topology evidence="1">Multi-pass membrane protein</topology>
    </subcellularLocation>
</comment>
<gene>
    <name evidence="8" type="ORF">SAMN05216522_11087</name>
</gene>
<dbReference type="InterPro" id="IPR037185">
    <property type="entry name" value="EmrE-like"/>
</dbReference>
<evidence type="ECO:0000313" key="8">
    <source>
        <dbReference type="EMBL" id="SER04005.1"/>
    </source>
</evidence>
<organism evidence="8 9">
    <name type="scientific">Rosenbergiella nectarea</name>
    <dbReference type="NCBI Taxonomy" id="988801"/>
    <lineage>
        <taxon>Bacteria</taxon>
        <taxon>Pseudomonadati</taxon>
        <taxon>Pseudomonadota</taxon>
        <taxon>Gammaproteobacteria</taxon>
        <taxon>Enterobacterales</taxon>
        <taxon>Erwiniaceae</taxon>
        <taxon>Rosenbergiella</taxon>
    </lineage>
</organism>
<dbReference type="Gene3D" id="1.10.3730.20">
    <property type="match status" value="1"/>
</dbReference>
<evidence type="ECO:0000259" key="7">
    <source>
        <dbReference type="Pfam" id="PF00892"/>
    </source>
</evidence>
<sequence length="302" mass="32777">MSIRDVGLALLVILIWGINFVVIKIGLHNFPPFLLAGLRFTFVAFPACLLVSRPKVPLHLIIAYGLTISFLQFGLLFLALNLGMPAGLASLLLQSQAFFTLFFGALCLGEKIKSHHIVGLLIAIVGMVCLANSSINPTQTSGMSLFTLLLTLGAALSWGIGNIVSKIILRRYPVEPLKLVVWSAFIPVLPFFLCALFIDGKESLWHSLININLFNVLTIFYLAILCTVVAYAIWGALLSKYPTTTVAPLTLLVPVVGMVAATLVLGETLTRSQILSVVLIISGLVVNSFAPRIVSYLRLCKL</sequence>
<dbReference type="AlphaFoldDB" id="A0A1H9KYL9"/>
<dbReference type="OrthoDB" id="7158585at2"/>
<keyword evidence="3 6" id="KW-0812">Transmembrane</keyword>
<feature type="transmembrane region" description="Helical" evidence="6">
    <location>
        <begin position="141"/>
        <end position="165"/>
    </location>
</feature>
<accession>A0A1H9KYL9</accession>
<evidence type="ECO:0000256" key="4">
    <source>
        <dbReference type="ARBA" id="ARBA00022989"/>
    </source>
</evidence>
<feature type="transmembrane region" description="Helical" evidence="6">
    <location>
        <begin position="117"/>
        <end position="135"/>
    </location>
</feature>
<dbReference type="GO" id="GO:0016020">
    <property type="term" value="C:membrane"/>
    <property type="evidence" value="ECO:0007669"/>
    <property type="project" value="UniProtKB-SubCell"/>
</dbReference>
<feature type="domain" description="EamA" evidence="7">
    <location>
        <begin position="8"/>
        <end position="130"/>
    </location>
</feature>
<dbReference type="PANTHER" id="PTHR32322">
    <property type="entry name" value="INNER MEMBRANE TRANSPORTER"/>
    <property type="match status" value="1"/>
</dbReference>
<dbReference type="RefSeq" id="WP_092677260.1">
    <property type="nucleotide sequence ID" value="NZ_FOGC01000010.1"/>
</dbReference>
<feature type="transmembrane region" description="Helical" evidence="6">
    <location>
        <begin position="272"/>
        <end position="294"/>
    </location>
</feature>
<reference evidence="9" key="1">
    <citation type="submission" date="2016-10" db="EMBL/GenBank/DDBJ databases">
        <authorList>
            <person name="Varghese N."/>
            <person name="Submissions S."/>
        </authorList>
    </citation>
    <scope>NUCLEOTIDE SEQUENCE [LARGE SCALE GENOMIC DNA]</scope>
    <source>
        <strain evidence="9">8N4</strain>
    </source>
</reference>
<name>A0A1H9KYL9_9GAMM</name>
<keyword evidence="4 6" id="KW-1133">Transmembrane helix</keyword>
<feature type="domain" description="EamA" evidence="7">
    <location>
        <begin position="146"/>
        <end position="288"/>
    </location>
</feature>
<dbReference type="Proteomes" id="UP000242515">
    <property type="component" value="Unassembled WGS sequence"/>
</dbReference>
<feature type="transmembrane region" description="Helical" evidence="6">
    <location>
        <begin position="246"/>
        <end position="266"/>
    </location>
</feature>
<dbReference type="STRING" id="988801.SAMN05216522_11087"/>
<protein>
    <submittedName>
        <fullName evidence="8">O-acetylserine/cysteine efflux transporter</fullName>
    </submittedName>
</protein>
<keyword evidence="9" id="KW-1185">Reference proteome</keyword>